<proteinExistence type="predicted"/>
<dbReference type="Proteomes" id="UP001235269">
    <property type="component" value="Unassembled WGS sequence"/>
</dbReference>
<evidence type="ECO:0008006" key="3">
    <source>
        <dbReference type="Google" id="ProtNLM"/>
    </source>
</evidence>
<dbReference type="EMBL" id="JAUSWH010000001">
    <property type="protein sequence ID" value="MDQ0453947.1"/>
    <property type="molecule type" value="Genomic_DNA"/>
</dbReference>
<comment type="caution">
    <text evidence="1">The sequence shown here is derived from an EMBL/GenBank/DDBJ whole genome shotgun (WGS) entry which is preliminary data.</text>
</comment>
<dbReference type="RefSeq" id="WP_307156169.1">
    <property type="nucleotide sequence ID" value="NZ_JAUSWH010000001.1"/>
</dbReference>
<organism evidence="1 2">
    <name type="scientific">Rhizobium paknamense</name>
    <dbReference type="NCBI Taxonomy" id="1206817"/>
    <lineage>
        <taxon>Bacteria</taxon>
        <taxon>Pseudomonadati</taxon>
        <taxon>Pseudomonadota</taxon>
        <taxon>Alphaproteobacteria</taxon>
        <taxon>Hyphomicrobiales</taxon>
        <taxon>Rhizobiaceae</taxon>
        <taxon>Rhizobium/Agrobacterium group</taxon>
        <taxon>Rhizobium</taxon>
    </lineage>
</organism>
<gene>
    <name evidence="1" type="ORF">QO005_000262</name>
</gene>
<protein>
    <recommendedName>
        <fullName evidence="3">3-deoxy-manno-octulosonate cytidylyltransferase</fullName>
    </recommendedName>
</protein>
<keyword evidence="2" id="KW-1185">Reference proteome</keyword>
<name>A0ABU0I6U8_9HYPH</name>
<evidence type="ECO:0000313" key="1">
    <source>
        <dbReference type="EMBL" id="MDQ0453947.1"/>
    </source>
</evidence>
<sequence length="291" mass="32218">MSEQGMAGALQPSTAGLSDFVGWQALFQPFSHIVLVANSAEADVARLERELPATTLFVFFNKVYKVLDKPFARPSLLVARSGSVGANIVYRKEVADVLRYFPGSDFLGIMNIRAHPGEVFSPADRFEQAAVGHLDLGSYLSSFYPGDHIPTSGFALALWMSEMLPGKSILLEGFSAKRSEKWKIFHLHDWTYEQVVLRLFIHSGRLIAPGAAEENHYAALLKRFPDLDAGAVALSAADVLASRLEGANQEIDKLISVTKLQRWFYQLSKKLKPKTRKQRLNAKKAKSKPAA</sequence>
<accession>A0ABU0I6U8</accession>
<evidence type="ECO:0000313" key="2">
    <source>
        <dbReference type="Proteomes" id="UP001235269"/>
    </source>
</evidence>
<reference evidence="1 2" key="1">
    <citation type="submission" date="2023-07" db="EMBL/GenBank/DDBJ databases">
        <title>Genomic Encyclopedia of Type Strains, Phase IV (KMG-IV): sequencing the most valuable type-strain genomes for metagenomic binning, comparative biology and taxonomic classification.</title>
        <authorList>
            <person name="Goeker M."/>
        </authorList>
    </citation>
    <scope>NUCLEOTIDE SEQUENCE [LARGE SCALE GENOMIC DNA]</scope>
    <source>
        <strain evidence="1 2">DSM 100301</strain>
    </source>
</reference>